<proteinExistence type="predicted"/>
<name>A0A1G7XK09_9PSEU</name>
<organism evidence="1 2">
    <name type="scientific">Lentzea fradiae</name>
    <dbReference type="NCBI Taxonomy" id="200378"/>
    <lineage>
        <taxon>Bacteria</taxon>
        <taxon>Bacillati</taxon>
        <taxon>Actinomycetota</taxon>
        <taxon>Actinomycetes</taxon>
        <taxon>Pseudonocardiales</taxon>
        <taxon>Pseudonocardiaceae</taxon>
        <taxon>Lentzea</taxon>
    </lineage>
</organism>
<evidence type="ECO:0000313" key="1">
    <source>
        <dbReference type="EMBL" id="SDG84507.1"/>
    </source>
</evidence>
<dbReference type="Proteomes" id="UP000199623">
    <property type="component" value="Unassembled WGS sequence"/>
</dbReference>
<dbReference type="EMBL" id="FNCC01000012">
    <property type="protein sequence ID" value="SDG84507.1"/>
    <property type="molecule type" value="Genomic_DNA"/>
</dbReference>
<protein>
    <submittedName>
        <fullName evidence="1">Uncharacterized protein</fullName>
    </submittedName>
</protein>
<keyword evidence="2" id="KW-1185">Reference proteome</keyword>
<dbReference type="AlphaFoldDB" id="A0A1G7XK09"/>
<accession>A0A1G7XK09</accession>
<reference evidence="2" key="1">
    <citation type="submission" date="2016-10" db="EMBL/GenBank/DDBJ databases">
        <authorList>
            <person name="Varghese N."/>
            <person name="Submissions S."/>
        </authorList>
    </citation>
    <scope>NUCLEOTIDE SEQUENCE [LARGE SCALE GENOMIC DNA]</scope>
    <source>
        <strain evidence="2">CGMCC 4.3506</strain>
    </source>
</reference>
<sequence length="72" mass="7895">MWERTGTGIRPGDFNTELVSSPCRPTPNFLVLNRAGTPDKHFLGISDGKFVSPGCLPMLSIELHLTNQCLPI</sequence>
<evidence type="ECO:0000313" key="2">
    <source>
        <dbReference type="Proteomes" id="UP000199623"/>
    </source>
</evidence>
<dbReference type="RefSeq" id="WP_143036067.1">
    <property type="nucleotide sequence ID" value="NZ_FNCC01000012.1"/>
</dbReference>
<gene>
    <name evidence="1" type="ORF">SAMN05216553_11261</name>
</gene>